<evidence type="ECO:0000313" key="3">
    <source>
        <dbReference type="EMBL" id="KKL91076.1"/>
    </source>
</evidence>
<evidence type="ECO:0000256" key="1">
    <source>
        <dbReference type="SAM" id="Phobius"/>
    </source>
</evidence>
<comment type="caution">
    <text evidence="3">The sequence shown here is derived from an EMBL/GenBank/DDBJ whole genome shotgun (WGS) entry which is preliminary data.</text>
</comment>
<protein>
    <recommendedName>
        <fullName evidence="2">Amidohydrolase 3 domain-containing protein</fullName>
    </recommendedName>
</protein>
<dbReference type="InterPro" id="IPR011059">
    <property type="entry name" value="Metal-dep_hydrolase_composite"/>
</dbReference>
<dbReference type="PANTHER" id="PTHR11647:SF1">
    <property type="entry name" value="COLLAPSIN RESPONSE MEDIATOR PROTEIN"/>
    <property type="match status" value="1"/>
</dbReference>
<dbReference type="AlphaFoldDB" id="A0A0F9GKQ6"/>
<dbReference type="InterPro" id="IPR013108">
    <property type="entry name" value="Amidohydro_3"/>
</dbReference>
<gene>
    <name evidence="3" type="ORF">LCGC14_1898320</name>
</gene>
<evidence type="ECO:0000259" key="2">
    <source>
        <dbReference type="Pfam" id="PF07969"/>
    </source>
</evidence>
<dbReference type="PANTHER" id="PTHR11647">
    <property type="entry name" value="HYDRANTOINASE/DIHYDROPYRIMIDINASE FAMILY MEMBER"/>
    <property type="match status" value="1"/>
</dbReference>
<sequence>MVVDDMGSDFPLIIFPLEKSKLSSYYYLKIHMEGNKMRIIILFISICFCLVFMMSSEAKVEKQKYSLIIKNGNIIDGTGNPWFKADIGVRGGIIVKIGSLSSASGEKIIDAQGLIVSPGFIDIHNHSDDGLLINPKAENYVRQGVTTMFIGQCGSTMVPSQDWPTFKKYFSRLEEKGMATNVASLIGHGQIRKHVIGNDDRKPTAEELEKMKNIIAQAMEDGAYGLSTGLVYHPGMFADEEEIIELCKVVAKHDGLYATHVRDDAAGWEDSILESIETAEKSGVRLQISHNESHYPNWGKLDKIMKHIEDARARGLRVSCDVIPTLCGSQGITNVFPNWALAGGVKKLVERLKNPAELAKIRKYVLHEKEKHTSPASTLIADGHADKIWVEGKNLAEIAQETGLTPLDAAIDLVLKRKNNIGIIQEFHFEDDLCKLIQHPLSSICSDAEIVSFGKGMPNPRCYHCFPLIFRKYVRGETRKEEPQEVGRKILSLQEAVRKITSCPAQRLRLRDRGLLRENMCADIVIFDQQKIGDQATYKNPHGYPKGIPHVIVNGELVVENGQHTGALPGKVIRGPRYSK</sequence>
<name>A0A0F9GKQ6_9ZZZZ</name>
<keyword evidence="1" id="KW-1133">Transmembrane helix</keyword>
<dbReference type="InterPro" id="IPR032466">
    <property type="entry name" value="Metal_Hydrolase"/>
</dbReference>
<dbReference type="CDD" id="cd01297">
    <property type="entry name" value="D-aminoacylase"/>
    <property type="match status" value="1"/>
</dbReference>
<keyword evidence="1" id="KW-0472">Membrane</keyword>
<dbReference type="SUPFAM" id="SSF51338">
    <property type="entry name" value="Composite domain of metallo-dependent hydrolases"/>
    <property type="match status" value="1"/>
</dbReference>
<reference evidence="3" key="1">
    <citation type="journal article" date="2015" name="Nature">
        <title>Complex archaea that bridge the gap between prokaryotes and eukaryotes.</title>
        <authorList>
            <person name="Spang A."/>
            <person name="Saw J.H."/>
            <person name="Jorgensen S.L."/>
            <person name="Zaremba-Niedzwiedzka K."/>
            <person name="Martijn J."/>
            <person name="Lind A.E."/>
            <person name="van Eijk R."/>
            <person name="Schleper C."/>
            <person name="Guy L."/>
            <person name="Ettema T.J."/>
        </authorList>
    </citation>
    <scope>NUCLEOTIDE SEQUENCE</scope>
</reference>
<feature type="domain" description="Amidohydrolase 3" evidence="2">
    <location>
        <begin position="107"/>
        <end position="271"/>
    </location>
</feature>
<dbReference type="Gene3D" id="2.30.40.10">
    <property type="entry name" value="Urease, subunit C, domain 1"/>
    <property type="match status" value="1"/>
</dbReference>
<dbReference type="InterPro" id="IPR050378">
    <property type="entry name" value="Metallo-dep_Hydrolases_sf"/>
</dbReference>
<feature type="transmembrane region" description="Helical" evidence="1">
    <location>
        <begin position="39"/>
        <end position="56"/>
    </location>
</feature>
<dbReference type="Gene3D" id="3.20.20.140">
    <property type="entry name" value="Metal-dependent hydrolases"/>
    <property type="match status" value="2"/>
</dbReference>
<organism evidence="3">
    <name type="scientific">marine sediment metagenome</name>
    <dbReference type="NCBI Taxonomy" id="412755"/>
    <lineage>
        <taxon>unclassified sequences</taxon>
        <taxon>metagenomes</taxon>
        <taxon>ecological metagenomes</taxon>
    </lineage>
</organism>
<accession>A0A0F9GKQ6</accession>
<dbReference type="SUPFAM" id="SSF51556">
    <property type="entry name" value="Metallo-dependent hydrolases"/>
    <property type="match status" value="1"/>
</dbReference>
<dbReference type="EMBL" id="LAZR01019830">
    <property type="protein sequence ID" value="KKL91076.1"/>
    <property type="molecule type" value="Genomic_DNA"/>
</dbReference>
<keyword evidence="1" id="KW-0812">Transmembrane</keyword>
<feature type="domain" description="Amidohydrolase 3" evidence="2">
    <location>
        <begin position="489"/>
        <end position="559"/>
    </location>
</feature>
<dbReference type="GO" id="GO:0016810">
    <property type="term" value="F:hydrolase activity, acting on carbon-nitrogen (but not peptide) bonds"/>
    <property type="evidence" value="ECO:0007669"/>
    <property type="project" value="InterPro"/>
</dbReference>
<proteinExistence type="predicted"/>
<dbReference type="Pfam" id="PF07969">
    <property type="entry name" value="Amidohydro_3"/>
    <property type="match status" value="2"/>
</dbReference>